<dbReference type="GO" id="GO:0005886">
    <property type="term" value="C:plasma membrane"/>
    <property type="evidence" value="ECO:0007669"/>
    <property type="project" value="UniProtKB-SubCell"/>
</dbReference>
<evidence type="ECO:0000256" key="1">
    <source>
        <dbReference type="ARBA" id="ARBA00004651"/>
    </source>
</evidence>
<keyword evidence="8" id="KW-1185">Reference proteome</keyword>
<feature type="transmembrane region" description="Helical" evidence="6">
    <location>
        <begin position="71"/>
        <end position="88"/>
    </location>
</feature>
<dbReference type="AlphaFoldDB" id="A0A939DP78"/>
<dbReference type="PANTHER" id="PTHR30086:SF20">
    <property type="entry name" value="ARGININE EXPORTER PROTEIN ARGO-RELATED"/>
    <property type="match status" value="1"/>
</dbReference>
<reference evidence="7" key="1">
    <citation type="submission" date="2021-03" db="EMBL/GenBank/DDBJ databases">
        <title>novel species isolated from a fishpond in China.</title>
        <authorList>
            <person name="Lu H."/>
            <person name="Cai Z."/>
        </authorList>
    </citation>
    <scope>NUCLEOTIDE SEQUENCE</scope>
    <source>
        <strain evidence="7">JCM 30855</strain>
    </source>
</reference>
<dbReference type="PANTHER" id="PTHR30086">
    <property type="entry name" value="ARGININE EXPORTER PROTEIN ARGO"/>
    <property type="match status" value="1"/>
</dbReference>
<evidence type="ECO:0000313" key="7">
    <source>
        <dbReference type="EMBL" id="MBN7826220.1"/>
    </source>
</evidence>
<keyword evidence="3 6" id="KW-0812">Transmembrane</keyword>
<feature type="transmembrane region" description="Helical" evidence="6">
    <location>
        <begin position="37"/>
        <end position="59"/>
    </location>
</feature>
<comment type="caution">
    <text evidence="7">The sequence shown here is derived from an EMBL/GenBank/DDBJ whole genome shotgun (WGS) entry which is preliminary data.</text>
</comment>
<protein>
    <submittedName>
        <fullName evidence="7">LysE family translocator</fullName>
    </submittedName>
</protein>
<dbReference type="GO" id="GO:0015171">
    <property type="term" value="F:amino acid transmembrane transporter activity"/>
    <property type="evidence" value="ECO:0007669"/>
    <property type="project" value="TreeGrafter"/>
</dbReference>
<evidence type="ECO:0000256" key="3">
    <source>
        <dbReference type="ARBA" id="ARBA00022692"/>
    </source>
</evidence>
<dbReference type="RefSeq" id="WP_206574335.1">
    <property type="nucleotide sequence ID" value="NZ_JAFKCV010000007.1"/>
</dbReference>
<accession>A0A939DP78</accession>
<feature type="transmembrane region" description="Helical" evidence="6">
    <location>
        <begin position="138"/>
        <end position="161"/>
    </location>
</feature>
<proteinExistence type="predicted"/>
<dbReference type="Pfam" id="PF01810">
    <property type="entry name" value="LysE"/>
    <property type="match status" value="1"/>
</dbReference>
<keyword evidence="2" id="KW-1003">Cell membrane</keyword>
<sequence>MEWLALFLFVVSASITPGPNNLMMLTSGVNHGILRSLPHMIGINIGFPLMVLAVGLGMAGLFENYPVLHQVLKWAGASYLLFLAWKIASSPVTSIQVEARKPFSFVQAALFQWVNPKAWMMVLGAVVTYTSSQMDYQLQVGIIALFFLLFGTPCTFTWLWLGSRMQSLLRTPGRLRCFNIAMAILLAASLIPVLTDNLSG</sequence>
<feature type="transmembrane region" description="Helical" evidence="6">
    <location>
        <begin position="173"/>
        <end position="194"/>
    </location>
</feature>
<gene>
    <name evidence="7" type="ORF">J0A66_13375</name>
</gene>
<evidence type="ECO:0000256" key="6">
    <source>
        <dbReference type="SAM" id="Phobius"/>
    </source>
</evidence>
<organism evidence="7 8">
    <name type="scientific">Bowmanella dokdonensis</name>
    <dbReference type="NCBI Taxonomy" id="751969"/>
    <lineage>
        <taxon>Bacteria</taxon>
        <taxon>Pseudomonadati</taxon>
        <taxon>Pseudomonadota</taxon>
        <taxon>Gammaproteobacteria</taxon>
        <taxon>Alteromonadales</taxon>
        <taxon>Alteromonadaceae</taxon>
        <taxon>Bowmanella</taxon>
    </lineage>
</organism>
<dbReference type="InterPro" id="IPR001123">
    <property type="entry name" value="LeuE-type"/>
</dbReference>
<name>A0A939DP78_9ALTE</name>
<dbReference type="Proteomes" id="UP000664654">
    <property type="component" value="Unassembled WGS sequence"/>
</dbReference>
<keyword evidence="5 6" id="KW-0472">Membrane</keyword>
<evidence type="ECO:0000256" key="4">
    <source>
        <dbReference type="ARBA" id="ARBA00022989"/>
    </source>
</evidence>
<dbReference type="EMBL" id="JAFKCV010000007">
    <property type="protein sequence ID" value="MBN7826220.1"/>
    <property type="molecule type" value="Genomic_DNA"/>
</dbReference>
<evidence type="ECO:0000256" key="5">
    <source>
        <dbReference type="ARBA" id="ARBA00023136"/>
    </source>
</evidence>
<evidence type="ECO:0000256" key="2">
    <source>
        <dbReference type="ARBA" id="ARBA00022475"/>
    </source>
</evidence>
<comment type="subcellular location">
    <subcellularLocation>
        <location evidence="1">Cell membrane</location>
        <topology evidence="1">Multi-pass membrane protein</topology>
    </subcellularLocation>
</comment>
<dbReference type="GO" id="GO:0033228">
    <property type="term" value="P:cysteine export across plasma membrane"/>
    <property type="evidence" value="ECO:0007669"/>
    <property type="project" value="TreeGrafter"/>
</dbReference>
<evidence type="ECO:0000313" key="8">
    <source>
        <dbReference type="Proteomes" id="UP000664654"/>
    </source>
</evidence>
<keyword evidence="4 6" id="KW-1133">Transmembrane helix</keyword>